<keyword evidence="3" id="KW-1185">Reference proteome</keyword>
<dbReference type="GO" id="GO:0034599">
    <property type="term" value="P:cellular response to oxidative stress"/>
    <property type="evidence" value="ECO:0007669"/>
    <property type="project" value="TreeGrafter"/>
</dbReference>
<protein>
    <submittedName>
        <fullName evidence="2">Thioredoxin-like protein</fullName>
    </submittedName>
</protein>
<comment type="caution">
    <text evidence="2">The sequence shown here is derived from an EMBL/GenBank/DDBJ whole genome shotgun (WGS) entry which is preliminary data.</text>
</comment>
<evidence type="ECO:0000259" key="1">
    <source>
        <dbReference type="Pfam" id="PF00462"/>
    </source>
</evidence>
<sequence>MLSQKSLKNIIAKSYCPYCKKAVETLAQSGVSSPKVIQLDEVSDGESQHEYLKEKTQQRTVPSIFINKKHIGGNSDLQELKSNGELDKLLKN</sequence>
<gene>
    <name evidence="2" type="ORF">PPACK8108_LOCUS6101</name>
</gene>
<dbReference type="AlphaFoldDB" id="A0AAV0AQN7"/>
<dbReference type="EMBL" id="CALTRL010001170">
    <property type="protein sequence ID" value="CAH7671330.1"/>
    <property type="molecule type" value="Genomic_DNA"/>
</dbReference>
<proteinExistence type="predicted"/>
<dbReference type="InterPro" id="IPR011899">
    <property type="entry name" value="Glutaredoxin_euk/vir"/>
</dbReference>
<dbReference type="Pfam" id="PF00462">
    <property type="entry name" value="Glutaredoxin"/>
    <property type="match status" value="1"/>
</dbReference>
<dbReference type="CDD" id="cd03419">
    <property type="entry name" value="GRX_GRXh_1_2_like"/>
    <property type="match status" value="1"/>
</dbReference>
<dbReference type="GO" id="GO:0005634">
    <property type="term" value="C:nucleus"/>
    <property type="evidence" value="ECO:0007669"/>
    <property type="project" value="TreeGrafter"/>
</dbReference>
<evidence type="ECO:0000313" key="2">
    <source>
        <dbReference type="EMBL" id="CAH7671330.1"/>
    </source>
</evidence>
<dbReference type="InterPro" id="IPR014025">
    <property type="entry name" value="Glutaredoxin_subgr"/>
</dbReference>
<dbReference type="Gene3D" id="3.40.30.10">
    <property type="entry name" value="Glutaredoxin"/>
    <property type="match status" value="1"/>
</dbReference>
<dbReference type="PRINTS" id="PR00160">
    <property type="entry name" value="GLUTAREDOXIN"/>
</dbReference>
<feature type="domain" description="Glutaredoxin" evidence="1">
    <location>
        <begin position="11"/>
        <end position="71"/>
    </location>
</feature>
<accession>A0AAV0AQN7</accession>
<dbReference type="InterPro" id="IPR036249">
    <property type="entry name" value="Thioredoxin-like_sf"/>
</dbReference>
<name>A0AAV0AQN7_PHAPC</name>
<dbReference type="Proteomes" id="UP001153365">
    <property type="component" value="Unassembled WGS sequence"/>
</dbReference>
<evidence type="ECO:0000313" key="3">
    <source>
        <dbReference type="Proteomes" id="UP001153365"/>
    </source>
</evidence>
<dbReference type="GO" id="GO:0005737">
    <property type="term" value="C:cytoplasm"/>
    <property type="evidence" value="ECO:0007669"/>
    <property type="project" value="TreeGrafter"/>
</dbReference>
<dbReference type="InterPro" id="IPR002109">
    <property type="entry name" value="Glutaredoxin"/>
</dbReference>
<dbReference type="NCBIfam" id="TIGR02180">
    <property type="entry name" value="GRX_euk"/>
    <property type="match status" value="1"/>
</dbReference>
<dbReference type="PANTHER" id="PTHR45694:SF18">
    <property type="entry name" value="GLUTAREDOXIN-1-RELATED"/>
    <property type="match status" value="1"/>
</dbReference>
<organism evidence="2 3">
    <name type="scientific">Phakopsora pachyrhizi</name>
    <name type="common">Asian soybean rust disease fungus</name>
    <dbReference type="NCBI Taxonomy" id="170000"/>
    <lineage>
        <taxon>Eukaryota</taxon>
        <taxon>Fungi</taxon>
        <taxon>Dikarya</taxon>
        <taxon>Basidiomycota</taxon>
        <taxon>Pucciniomycotina</taxon>
        <taxon>Pucciniomycetes</taxon>
        <taxon>Pucciniales</taxon>
        <taxon>Phakopsoraceae</taxon>
        <taxon>Phakopsora</taxon>
    </lineage>
</organism>
<dbReference type="GO" id="GO:0015038">
    <property type="term" value="F:glutathione disulfide oxidoreductase activity"/>
    <property type="evidence" value="ECO:0007669"/>
    <property type="project" value="TreeGrafter"/>
</dbReference>
<dbReference type="PANTHER" id="PTHR45694">
    <property type="entry name" value="GLUTAREDOXIN 2"/>
    <property type="match status" value="1"/>
</dbReference>
<reference evidence="2" key="1">
    <citation type="submission" date="2022-06" db="EMBL/GenBank/DDBJ databases">
        <authorList>
            <consortium name="SYNGENTA / RWTH Aachen University"/>
        </authorList>
    </citation>
    <scope>NUCLEOTIDE SEQUENCE</scope>
</reference>
<dbReference type="PROSITE" id="PS51354">
    <property type="entry name" value="GLUTAREDOXIN_2"/>
    <property type="match status" value="1"/>
</dbReference>
<dbReference type="SUPFAM" id="SSF52833">
    <property type="entry name" value="Thioredoxin-like"/>
    <property type="match status" value="1"/>
</dbReference>